<evidence type="ECO:0000313" key="2">
    <source>
        <dbReference type="Proteomes" id="UP000018958"/>
    </source>
</evidence>
<comment type="caution">
    <text evidence="1">The sequence shown here is derived from an EMBL/GenBank/DDBJ whole genome shotgun (WGS) entry which is preliminary data.</text>
</comment>
<sequence>MSEAFQENNIRPPQGKYPTTSTALRCVVAYIVNMGPPSVLLPAIAECKQPGPVAMAGKCRSSMTFRIGRTRPAAQKAVQWAQYLALAIILAEVDRNYVDGATEFELSSGMDKDAMRAEDPAALDLCTECDHPVVRQFAIEALANCSLVSDSRYLFGEMRVPRAVFNSA</sequence>
<dbReference type="AlphaFoldDB" id="W2VU30"/>
<protein>
    <submittedName>
        <fullName evidence="1">Uncharacterized protein</fullName>
    </submittedName>
</protein>
<gene>
    <name evidence="1" type="ORF">F441_21032</name>
</gene>
<accession>W2VU30</accession>
<dbReference type="Proteomes" id="UP000018958">
    <property type="component" value="Unassembled WGS sequence"/>
</dbReference>
<proteinExistence type="predicted"/>
<organism evidence="1 2">
    <name type="scientific">Phytophthora nicotianae CJ01A1</name>
    <dbReference type="NCBI Taxonomy" id="1317063"/>
    <lineage>
        <taxon>Eukaryota</taxon>
        <taxon>Sar</taxon>
        <taxon>Stramenopiles</taxon>
        <taxon>Oomycota</taxon>
        <taxon>Peronosporomycetes</taxon>
        <taxon>Peronosporales</taxon>
        <taxon>Peronosporaceae</taxon>
        <taxon>Phytophthora</taxon>
    </lineage>
</organism>
<evidence type="ECO:0000313" key="1">
    <source>
        <dbReference type="EMBL" id="ETP01785.1"/>
    </source>
</evidence>
<name>W2VU30_PHYNI</name>
<dbReference type="EMBL" id="ANIX01004206">
    <property type="protein sequence ID" value="ETP01785.1"/>
    <property type="molecule type" value="Genomic_DNA"/>
</dbReference>
<reference evidence="1 2" key="1">
    <citation type="submission" date="2013-11" db="EMBL/GenBank/DDBJ databases">
        <title>The Genome Sequence of Phytophthora parasitica CJ01A1.</title>
        <authorList>
            <consortium name="The Broad Institute Genomics Platform"/>
            <person name="Russ C."/>
            <person name="Tyler B."/>
            <person name="Panabieres F."/>
            <person name="Shan W."/>
            <person name="Tripathy S."/>
            <person name="Grunwald N."/>
            <person name="Machado M."/>
            <person name="Johnson C.S."/>
            <person name="Walker B."/>
            <person name="Young S.K."/>
            <person name="Zeng Q."/>
            <person name="Gargeya S."/>
            <person name="Fitzgerald M."/>
            <person name="Haas B."/>
            <person name="Abouelleil A."/>
            <person name="Allen A.W."/>
            <person name="Alvarado L."/>
            <person name="Arachchi H.M."/>
            <person name="Berlin A.M."/>
            <person name="Chapman S.B."/>
            <person name="Gainer-Dewar J."/>
            <person name="Goldberg J."/>
            <person name="Griggs A."/>
            <person name="Gujja S."/>
            <person name="Hansen M."/>
            <person name="Howarth C."/>
            <person name="Imamovic A."/>
            <person name="Ireland A."/>
            <person name="Larimer J."/>
            <person name="McCowan C."/>
            <person name="Murphy C."/>
            <person name="Pearson M."/>
            <person name="Poon T.W."/>
            <person name="Priest M."/>
            <person name="Roberts A."/>
            <person name="Saif S."/>
            <person name="Shea T."/>
            <person name="Sisk P."/>
            <person name="Sykes S."/>
            <person name="Wortman J."/>
            <person name="Nusbaum C."/>
            <person name="Birren B."/>
        </authorList>
    </citation>
    <scope>NUCLEOTIDE SEQUENCE [LARGE SCALE GENOMIC DNA]</scope>
    <source>
        <strain evidence="1 2">CJ01A1</strain>
    </source>
</reference>